<keyword evidence="13" id="KW-1185">Reference proteome</keyword>
<evidence type="ECO:0000256" key="2">
    <source>
        <dbReference type="ARBA" id="ARBA00002904"/>
    </source>
</evidence>
<comment type="catalytic activity">
    <reaction evidence="9 10">
        <text>hydrogencarbonate + H(+) = CO2 + H2O</text>
        <dbReference type="Rhea" id="RHEA:10748"/>
        <dbReference type="ChEBI" id="CHEBI:15377"/>
        <dbReference type="ChEBI" id="CHEBI:15378"/>
        <dbReference type="ChEBI" id="CHEBI:16526"/>
        <dbReference type="ChEBI" id="CHEBI:17544"/>
        <dbReference type="EC" id="4.2.1.1"/>
    </reaction>
</comment>
<comment type="similarity">
    <text evidence="3 10">Belongs to the alpha-carbonic anhydrase family.</text>
</comment>
<accession>A0AAE9YXU2</accession>
<dbReference type="AlphaFoldDB" id="A0AAE9YXU2"/>
<name>A0AAE9YXU2_9GAMM</name>
<evidence type="ECO:0000313" key="12">
    <source>
        <dbReference type="EMBL" id="WDE02349.1"/>
    </source>
</evidence>
<comment type="cofactor">
    <cofactor evidence="1 10">
        <name>Zn(2+)</name>
        <dbReference type="ChEBI" id="CHEBI:29105"/>
    </cofactor>
</comment>
<evidence type="ECO:0000256" key="3">
    <source>
        <dbReference type="ARBA" id="ARBA00010718"/>
    </source>
</evidence>
<keyword evidence="10" id="KW-0732">Signal</keyword>
<organism evidence="12 13">
    <name type="scientific">Thalassomonas actiniarum</name>
    <dbReference type="NCBI Taxonomy" id="485447"/>
    <lineage>
        <taxon>Bacteria</taxon>
        <taxon>Pseudomonadati</taxon>
        <taxon>Pseudomonadota</taxon>
        <taxon>Gammaproteobacteria</taxon>
        <taxon>Alteromonadales</taxon>
        <taxon>Colwelliaceae</taxon>
        <taxon>Thalassomonas</taxon>
    </lineage>
</organism>
<dbReference type="PROSITE" id="PS51144">
    <property type="entry name" value="ALPHA_CA_2"/>
    <property type="match status" value="1"/>
</dbReference>
<dbReference type="InterPro" id="IPR036398">
    <property type="entry name" value="CA_dom_sf"/>
</dbReference>
<keyword evidence="6 10" id="KW-0479">Metal-binding</keyword>
<dbReference type="SUPFAM" id="SSF51069">
    <property type="entry name" value="Carbonic anhydrase"/>
    <property type="match status" value="1"/>
</dbReference>
<dbReference type="EC" id="4.2.1.1" evidence="4 10"/>
<evidence type="ECO:0000256" key="1">
    <source>
        <dbReference type="ARBA" id="ARBA00001947"/>
    </source>
</evidence>
<dbReference type="InterPro" id="IPR018338">
    <property type="entry name" value="Carbonic_anhydrase_a-class_CS"/>
</dbReference>
<evidence type="ECO:0000256" key="9">
    <source>
        <dbReference type="ARBA" id="ARBA00048348"/>
    </source>
</evidence>
<dbReference type="InterPro" id="IPR041891">
    <property type="entry name" value="Alpha_CA_prokaryot-like"/>
</dbReference>
<evidence type="ECO:0000259" key="11">
    <source>
        <dbReference type="PROSITE" id="PS51144"/>
    </source>
</evidence>
<keyword evidence="8 10" id="KW-0456">Lyase</keyword>
<dbReference type="Gene3D" id="3.10.200.10">
    <property type="entry name" value="Alpha carbonic anhydrase"/>
    <property type="match status" value="1"/>
</dbReference>
<feature type="domain" description="Alpha-carbonic anhydrase" evidence="11">
    <location>
        <begin position="24"/>
        <end position="245"/>
    </location>
</feature>
<dbReference type="PANTHER" id="PTHR18952:SF265">
    <property type="entry name" value="CARBONIC ANHYDRASE"/>
    <property type="match status" value="1"/>
</dbReference>
<evidence type="ECO:0000256" key="5">
    <source>
        <dbReference type="ARBA" id="ARBA00014628"/>
    </source>
</evidence>
<dbReference type="GO" id="GO:0008270">
    <property type="term" value="F:zinc ion binding"/>
    <property type="evidence" value="ECO:0007669"/>
    <property type="project" value="UniProtKB-UniRule"/>
</dbReference>
<evidence type="ECO:0000256" key="6">
    <source>
        <dbReference type="ARBA" id="ARBA00022723"/>
    </source>
</evidence>
<dbReference type="CDD" id="cd03124">
    <property type="entry name" value="alpha_CA_prokaryotic_like"/>
    <property type="match status" value="1"/>
</dbReference>
<comment type="function">
    <text evidence="2 10">Reversible hydration of carbon dioxide.</text>
</comment>
<feature type="signal peptide" evidence="10">
    <location>
        <begin position="1"/>
        <end position="21"/>
    </location>
</feature>
<dbReference type="SMART" id="SM01057">
    <property type="entry name" value="Carb_anhydrase"/>
    <property type="match status" value="1"/>
</dbReference>
<sequence>MKIRNIALLVLLSGAATSALASAPHWEYKGKHGAEHWGDLTSDFSTCKNGVNQSPIDISSTIDAMLPELDINYGASKVSLVNNGHTIQANIAGKNTFKNDAGQFDLKQFHFHSPSENTINGKSYPLEMHFVHADPSGNLAVIGVMFEQGNENQALSGLWQRMPAEKNTPVPLATRFESTELLPENKDYFRFNGSLTTPPCSEGVRWFVMQEPLQASHGQIEKFRKMMPGDTNRPLQSVNARVVLR</sequence>
<evidence type="ECO:0000313" key="13">
    <source>
        <dbReference type="Proteomes" id="UP000032568"/>
    </source>
</evidence>
<dbReference type="KEGG" id="tact:SG35_031865"/>
<dbReference type="GO" id="GO:0004089">
    <property type="term" value="F:carbonate dehydratase activity"/>
    <property type="evidence" value="ECO:0007669"/>
    <property type="project" value="UniProtKB-UniRule"/>
</dbReference>
<gene>
    <name evidence="12" type="ORF">SG35_031865</name>
</gene>
<dbReference type="InterPro" id="IPR001148">
    <property type="entry name" value="CA_dom"/>
</dbReference>
<protein>
    <recommendedName>
        <fullName evidence="5 10">Carbonic anhydrase</fullName>
        <ecNumber evidence="4 10">4.2.1.1</ecNumber>
    </recommendedName>
</protein>
<evidence type="ECO:0000256" key="4">
    <source>
        <dbReference type="ARBA" id="ARBA00012925"/>
    </source>
</evidence>
<evidence type="ECO:0000256" key="7">
    <source>
        <dbReference type="ARBA" id="ARBA00022833"/>
    </source>
</evidence>
<feature type="chain" id="PRO_5041770480" description="Carbonic anhydrase" evidence="10">
    <location>
        <begin position="22"/>
        <end position="245"/>
    </location>
</feature>
<dbReference type="EMBL" id="CP059736">
    <property type="protein sequence ID" value="WDE02349.1"/>
    <property type="molecule type" value="Genomic_DNA"/>
</dbReference>
<reference evidence="12 13" key="2">
    <citation type="journal article" date="2022" name="Mar. Drugs">
        <title>Bioassay-Guided Fractionation Leads to the Detection of Cholic Acid Generated by the Rare Thalassomonas sp.</title>
        <authorList>
            <person name="Pheiffer F."/>
            <person name="Schneider Y.K."/>
            <person name="Hansen E.H."/>
            <person name="Andersen J.H."/>
            <person name="Isaksson J."/>
            <person name="Busche T."/>
            <person name="R C."/>
            <person name="Kalinowski J."/>
            <person name="Zyl L.V."/>
            <person name="Trindade M."/>
        </authorList>
    </citation>
    <scope>NUCLEOTIDE SEQUENCE [LARGE SCALE GENOMIC DNA]</scope>
    <source>
        <strain evidence="12 13">A5K-106</strain>
    </source>
</reference>
<evidence type="ECO:0000256" key="8">
    <source>
        <dbReference type="ARBA" id="ARBA00023239"/>
    </source>
</evidence>
<proteinExistence type="inferred from homology"/>
<evidence type="ECO:0000256" key="10">
    <source>
        <dbReference type="RuleBase" id="RU367011"/>
    </source>
</evidence>
<dbReference type="PROSITE" id="PS00162">
    <property type="entry name" value="ALPHA_CA_1"/>
    <property type="match status" value="1"/>
</dbReference>
<reference evidence="12 13" key="1">
    <citation type="journal article" date="2015" name="Genome Announc.">
        <title>Draft Genome Sequences of Marine Isolates of Thalassomonas viridans and Thalassomonas actiniarum.</title>
        <authorList>
            <person name="Olonade I."/>
            <person name="van Zyl L.J."/>
            <person name="Trindade M."/>
        </authorList>
    </citation>
    <scope>NUCLEOTIDE SEQUENCE [LARGE SCALE GENOMIC DNA]</scope>
    <source>
        <strain evidence="12 13">A5K-106</strain>
    </source>
</reference>
<dbReference type="RefSeq" id="WP_044831183.1">
    <property type="nucleotide sequence ID" value="NZ_CP059736.1"/>
</dbReference>
<dbReference type="Pfam" id="PF00194">
    <property type="entry name" value="Carb_anhydrase"/>
    <property type="match status" value="1"/>
</dbReference>
<dbReference type="Proteomes" id="UP000032568">
    <property type="component" value="Chromosome pTact"/>
</dbReference>
<keyword evidence="7 10" id="KW-0862">Zinc</keyword>
<dbReference type="InterPro" id="IPR023561">
    <property type="entry name" value="Carbonic_anhydrase_a-class"/>
</dbReference>
<dbReference type="PANTHER" id="PTHR18952">
    <property type="entry name" value="CARBONIC ANHYDRASE"/>
    <property type="match status" value="1"/>
</dbReference>